<protein>
    <submittedName>
        <fullName evidence="4">Leucine-rich repeat and coiled-coil domain-containing protein 1-like</fullName>
    </submittedName>
</protein>
<organism evidence="4">
    <name type="scientific">Neodiprion lecontei</name>
    <name type="common">Redheaded pine sawfly</name>
    <dbReference type="NCBI Taxonomy" id="441921"/>
    <lineage>
        <taxon>Eukaryota</taxon>
        <taxon>Metazoa</taxon>
        <taxon>Ecdysozoa</taxon>
        <taxon>Arthropoda</taxon>
        <taxon>Hexapoda</taxon>
        <taxon>Insecta</taxon>
        <taxon>Pterygota</taxon>
        <taxon>Neoptera</taxon>
        <taxon>Endopterygota</taxon>
        <taxon>Hymenoptera</taxon>
        <taxon>Tenthredinoidea</taxon>
        <taxon>Diprionidae</taxon>
        <taxon>Diprioninae</taxon>
        <taxon>Neodiprion</taxon>
    </lineage>
</organism>
<name>A0A6J0B573_NEOLC</name>
<feature type="region of interest" description="Disordered" evidence="2">
    <location>
        <begin position="101"/>
        <end position="124"/>
    </location>
</feature>
<dbReference type="InParanoid" id="A0A6J0B573"/>
<reference evidence="4" key="1">
    <citation type="submission" date="2025-08" db="UniProtKB">
        <authorList>
            <consortium name="RefSeq"/>
        </authorList>
    </citation>
    <scope>IDENTIFICATION</scope>
    <source>
        <tissue evidence="4">Thorax and Abdomen</tissue>
    </source>
</reference>
<evidence type="ECO:0000313" key="3">
    <source>
        <dbReference type="Proteomes" id="UP000829291"/>
    </source>
</evidence>
<accession>A0A6J0B573</accession>
<feature type="coiled-coil region" evidence="1">
    <location>
        <begin position="210"/>
        <end position="318"/>
    </location>
</feature>
<dbReference type="Proteomes" id="UP000829291">
    <property type="component" value="Chromosome 2"/>
</dbReference>
<feature type="coiled-coil region" evidence="1">
    <location>
        <begin position="129"/>
        <end position="181"/>
    </location>
</feature>
<gene>
    <name evidence="4" type="primary">LOC107216587</name>
</gene>
<evidence type="ECO:0000256" key="1">
    <source>
        <dbReference type="SAM" id="Coils"/>
    </source>
</evidence>
<dbReference type="RefSeq" id="XP_015509312.2">
    <property type="nucleotide sequence ID" value="XM_015653826.2"/>
</dbReference>
<proteinExistence type="predicted"/>
<keyword evidence="1" id="KW-0175">Coiled coil</keyword>
<dbReference type="GeneID" id="107216587"/>
<dbReference type="AlphaFoldDB" id="A0A6J0B573"/>
<keyword evidence="3" id="KW-1185">Reference proteome</keyword>
<dbReference type="KEGG" id="nlo:107216587"/>
<evidence type="ECO:0000313" key="4">
    <source>
        <dbReference type="RefSeq" id="XP_015509312.2"/>
    </source>
</evidence>
<evidence type="ECO:0000256" key="2">
    <source>
        <dbReference type="SAM" id="MobiDB-lite"/>
    </source>
</evidence>
<dbReference type="OrthoDB" id="7451790at2759"/>
<sequence length="556" mass="63591">MNHAAQGPDMSALENIPERDIAGDNCRGKQCRNPCNVYQLEGMERLACKKGLTCCCAATSVNTCCTCTSLQDKQWLRKNSHKACYQRRMCLCKDAKLKEHKGPETQSRGSSADRVNVKSMESSTDNLDIDKLQQDLENEKKLKAELAEQLENLTCSMKCLKSDGEQQAACLRDALAKSEEQVKLAARSRNLAMDLAKQSRDHSDMIKTSKNDLAAEIAILKQQNIKLAEEAEKNSTLSKQLGQTICDNTKLACECKELKFKLKNMTENEAKKCAEVSEEVNKIKSAVHKKEEALNTEKNEYEEMITELTNVVKIQKKQICELSGVCNQQQILLQKKDTCISEKDTQLCDQQCKFKTMVSKVKDLKVELENLKCSFAEETQKCNTLRKEVSDMKDDHHCELRIKEKMIEDQSDTIRRLKKLLQESEKMAKHAAREFEQLTDQLFCEKETNTSLQAALEVAESKLPDQTSMICSSCEELESRLDCVEEQKRKALLAAKFAAEKFFESKKEFQKQLQCQKQQYQLLKIILQKREYEIECLKAKFQNRRQVAEKRSSCIN</sequence>
<feature type="coiled-coil region" evidence="1">
    <location>
        <begin position="361"/>
        <end position="441"/>
    </location>
</feature>